<reference evidence="9" key="1">
    <citation type="submission" date="2020-03" db="EMBL/GenBank/DDBJ databases">
        <title>A high-quality chromosome-level genome assembly of a woody plant with both climbing and erect habits, Rhamnella rubrinervis.</title>
        <authorList>
            <person name="Lu Z."/>
            <person name="Yang Y."/>
            <person name="Zhu X."/>
            <person name="Sun Y."/>
        </authorList>
    </citation>
    <scope>NUCLEOTIDE SEQUENCE</scope>
    <source>
        <strain evidence="9">BYM</strain>
        <tissue evidence="9">Leaf</tissue>
    </source>
</reference>
<dbReference type="GO" id="GO:0043531">
    <property type="term" value="F:ADP binding"/>
    <property type="evidence" value="ECO:0007669"/>
    <property type="project" value="InterPro"/>
</dbReference>
<name>A0A8K0DUH4_9ROSA</name>
<keyword evidence="5" id="KW-0611">Plant defense</keyword>
<protein>
    <recommendedName>
        <fullName evidence="11">AAA+ ATPase domain-containing protein</fullName>
    </recommendedName>
</protein>
<dbReference type="Pfam" id="PF00931">
    <property type="entry name" value="NB-ARC"/>
    <property type="match status" value="1"/>
</dbReference>
<feature type="domain" description="Disease resistance protein At4g27190-like leucine-rich repeats" evidence="8">
    <location>
        <begin position="950"/>
        <end position="1082"/>
    </location>
</feature>
<dbReference type="SUPFAM" id="SSF52058">
    <property type="entry name" value="L domain-like"/>
    <property type="match status" value="2"/>
</dbReference>
<feature type="domain" description="NB-ARC" evidence="7">
    <location>
        <begin position="159"/>
        <end position="320"/>
    </location>
</feature>
<feature type="domain" description="Disease resistance protein At4g27190-like leucine-rich repeats" evidence="8">
    <location>
        <begin position="777"/>
        <end position="868"/>
    </location>
</feature>
<keyword evidence="3" id="KW-0677">Repeat</keyword>
<evidence type="ECO:0000256" key="2">
    <source>
        <dbReference type="ARBA" id="ARBA00022614"/>
    </source>
</evidence>
<keyword evidence="2" id="KW-0433">Leucine-rich repeat</keyword>
<keyword evidence="10" id="KW-1185">Reference proteome</keyword>
<comment type="similarity">
    <text evidence="1">Belongs to the disease resistance NB-LRR family.</text>
</comment>
<evidence type="ECO:0000256" key="5">
    <source>
        <dbReference type="ARBA" id="ARBA00022821"/>
    </source>
</evidence>
<dbReference type="Gene3D" id="3.40.50.300">
    <property type="entry name" value="P-loop containing nucleotide triphosphate hydrolases"/>
    <property type="match status" value="1"/>
</dbReference>
<gene>
    <name evidence="9" type="ORF">FNV43_RR25128</name>
</gene>
<dbReference type="SUPFAM" id="SSF52540">
    <property type="entry name" value="P-loop containing nucleoside triphosphate hydrolases"/>
    <property type="match status" value="1"/>
</dbReference>
<evidence type="ECO:0000256" key="3">
    <source>
        <dbReference type="ARBA" id="ARBA00022737"/>
    </source>
</evidence>
<comment type="caution">
    <text evidence="9">The sequence shown here is derived from an EMBL/GenBank/DDBJ whole genome shotgun (WGS) entry which is preliminary data.</text>
</comment>
<feature type="domain" description="Disease resistance protein At4g27190-like leucine-rich repeats" evidence="8">
    <location>
        <begin position="1162"/>
        <end position="1255"/>
    </location>
</feature>
<dbReference type="Gene3D" id="1.10.8.430">
    <property type="entry name" value="Helical domain of apoptotic protease-activating factors"/>
    <property type="match status" value="1"/>
</dbReference>
<dbReference type="PRINTS" id="PR00364">
    <property type="entry name" value="DISEASERSIST"/>
</dbReference>
<dbReference type="InterPro" id="IPR002182">
    <property type="entry name" value="NB-ARC"/>
</dbReference>
<evidence type="ECO:0008006" key="11">
    <source>
        <dbReference type="Google" id="ProtNLM"/>
    </source>
</evidence>
<organism evidence="9 10">
    <name type="scientific">Rhamnella rubrinervis</name>
    <dbReference type="NCBI Taxonomy" id="2594499"/>
    <lineage>
        <taxon>Eukaryota</taxon>
        <taxon>Viridiplantae</taxon>
        <taxon>Streptophyta</taxon>
        <taxon>Embryophyta</taxon>
        <taxon>Tracheophyta</taxon>
        <taxon>Spermatophyta</taxon>
        <taxon>Magnoliopsida</taxon>
        <taxon>eudicotyledons</taxon>
        <taxon>Gunneridae</taxon>
        <taxon>Pentapetalae</taxon>
        <taxon>rosids</taxon>
        <taxon>fabids</taxon>
        <taxon>Rosales</taxon>
        <taxon>Rhamnaceae</taxon>
        <taxon>rhamnoid group</taxon>
        <taxon>Rhamneae</taxon>
        <taxon>Rhamnella</taxon>
    </lineage>
</organism>
<dbReference type="Gene3D" id="3.80.10.10">
    <property type="entry name" value="Ribonuclease Inhibitor"/>
    <property type="match status" value="4"/>
</dbReference>
<dbReference type="GO" id="GO:0005524">
    <property type="term" value="F:ATP binding"/>
    <property type="evidence" value="ECO:0007669"/>
    <property type="project" value="UniProtKB-KW"/>
</dbReference>
<dbReference type="InterPro" id="IPR032675">
    <property type="entry name" value="LRR_dom_sf"/>
</dbReference>
<evidence type="ECO:0000313" key="9">
    <source>
        <dbReference type="EMBL" id="KAF3434025.1"/>
    </source>
</evidence>
<evidence type="ECO:0000313" key="10">
    <source>
        <dbReference type="Proteomes" id="UP000796880"/>
    </source>
</evidence>
<dbReference type="InterPro" id="IPR050905">
    <property type="entry name" value="Plant_NBS-LRR"/>
</dbReference>
<dbReference type="GO" id="GO:0006952">
    <property type="term" value="P:defense response"/>
    <property type="evidence" value="ECO:0007669"/>
    <property type="project" value="UniProtKB-KW"/>
</dbReference>
<dbReference type="InterPro" id="IPR057135">
    <property type="entry name" value="At4g27190-like_LRR"/>
</dbReference>
<evidence type="ECO:0000256" key="1">
    <source>
        <dbReference type="ARBA" id="ARBA00008894"/>
    </source>
</evidence>
<dbReference type="Gene3D" id="1.10.10.10">
    <property type="entry name" value="Winged helix-like DNA-binding domain superfamily/Winged helix DNA-binding domain"/>
    <property type="match status" value="1"/>
</dbReference>
<dbReference type="Pfam" id="PF23247">
    <property type="entry name" value="LRR_RPS2"/>
    <property type="match status" value="4"/>
</dbReference>
<keyword evidence="6" id="KW-0067">ATP-binding</keyword>
<dbReference type="FunFam" id="3.40.50.300:FF:001091">
    <property type="entry name" value="Probable disease resistance protein At1g61300"/>
    <property type="match status" value="1"/>
</dbReference>
<feature type="domain" description="Disease resistance protein At4g27190-like leucine-rich repeats" evidence="8">
    <location>
        <begin position="1084"/>
        <end position="1143"/>
    </location>
</feature>
<sequence>MEFLIAVGSKISDYAVEAVGRQLGYLRHYKTHRDNLNTQIQHLEGVKIQLQHSIDERNDEEIEVVVQNWLTRVTRIVEEAKDLVEHEDHAKCMSFGNFILFPMARYRLSKKAKTMADDAAREIQLANTFRKISHRLPPQGVIDYIRGYVTFQSRISTCNEIMEAFRNPNVKIIGVSGMGGVGKTMLAKQVSRQAMEEKLFNKVIMTTVSQTQDLKKIQQEIAEQLGLKLEEESINVRAERLRRRIVREKNFLLILDDVWEKLELHEVGISLGNDQNDCKILLTSRSQDVTCNDKGADKNFLIGYLYDEEAKHLFNKIVGDSVKNTDIQPLATEIVRECGGLPLAIVTVANALKNKSHPTWENALRELRGSVPTNIKGMQEKVYSSIRLSYNFLQSEEAKSLLLAFSLFPEDFNIEMQLLLRFGMGLGLFQGMTTLEEARNKVLTLVEILKTSCLLLDGDFMYTSRLHDVVHDFVTFTASRERQMYRFRNFGEQGDNEEVKGATAISLLNIYNHSQIPEKLECPQLKLFLVLNQFDLNYPDLQISNQFFEEMKELRVLDLSFVHLKQLPPSFCCLQNLQSLLLSNCELGDMALIGELQTLKILQICQSDIEELPKQIGQLTRLQLLDLSYCSKLEVIERGVISSLINLEELYMAKSFTKWDTDRGDCARRNASLIELKNLSRLTSLYLHIPDINILPKKLFSEKLKCYKILIGGGPTEWYSMFDGMSSSRVLGLELNISRLSDDRGLQTLLKGSEVLNLYGVRGVSAGGIYGLDKEGFPQLKNLIIVNNDEMQYVINSRKQNHPCSVFLSLEQLYLEKLMYLEKIFHGKISTNSFGKLRDVRVKGCDRLKNLFPFSIAKELTVIQVINCKMMKEIVTYGREDDPHINAAEEIAKIEFPQLHYLTVESSPELIQFFHSELVTCFTGQMNQELLDVNCHIPLFNKMVAFPRLNFLSLSMLNSEKLWPDQPPETFNMKNLTTLQVYGCNSLKYLLSFDMARSLVQLEHLMVSDCSVMEEVLATKDTREIHPCSAFVSLKSLVLKDLENLERICHGKLTAVCFQKLRALEVRNCERLKNVFSLSEAEARFLLQLEYIKVTECNMMEEIFVIEDDNQNINNEVADKIEFPQLRSLNVQYLPKFIQVLTQVKMNATHQRREEQSVAIPHLNEKVKFPKLKTLTVKGMSGQNTIWNCKYEGLVEDAEEDAGMLRRLEVLRLRELPQLMRLWEEDHHPGRAFQNLKDLKVHSCNRLKNLVPPSISFQNLIFLSVSKCHGMEHLLTSSTAKSLTRLRRIHISNCERMIQIMADFKGGDDQITESDEIVLDRLEILELYGLPSLTIFSSGNYILRFPNLKWFALSRCPQMQSFCKGDISTPKLEKLILESFFEDEDEDEDEEDEDDENFTEWAYNADWNILNDENCKDLEMQQLIEGDINVTIRQISGSS</sequence>
<evidence type="ECO:0000259" key="7">
    <source>
        <dbReference type="Pfam" id="PF00931"/>
    </source>
</evidence>
<evidence type="ECO:0000259" key="8">
    <source>
        <dbReference type="Pfam" id="PF23247"/>
    </source>
</evidence>
<dbReference type="PANTHER" id="PTHR33463">
    <property type="entry name" value="NB-ARC DOMAIN-CONTAINING PROTEIN-RELATED"/>
    <property type="match status" value="1"/>
</dbReference>
<dbReference type="InterPro" id="IPR042197">
    <property type="entry name" value="Apaf_helical"/>
</dbReference>
<evidence type="ECO:0000256" key="4">
    <source>
        <dbReference type="ARBA" id="ARBA00022741"/>
    </source>
</evidence>
<dbReference type="InterPro" id="IPR036388">
    <property type="entry name" value="WH-like_DNA-bd_sf"/>
</dbReference>
<dbReference type="EMBL" id="VOIH02000011">
    <property type="protein sequence ID" value="KAF3434025.1"/>
    <property type="molecule type" value="Genomic_DNA"/>
</dbReference>
<dbReference type="Proteomes" id="UP000796880">
    <property type="component" value="Unassembled WGS sequence"/>
</dbReference>
<accession>A0A8K0DUH4</accession>
<proteinExistence type="inferred from homology"/>
<dbReference type="PANTHER" id="PTHR33463:SF198">
    <property type="entry name" value="RPP4C3"/>
    <property type="match status" value="1"/>
</dbReference>
<dbReference type="InterPro" id="IPR027417">
    <property type="entry name" value="P-loop_NTPase"/>
</dbReference>
<keyword evidence="4" id="KW-0547">Nucleotide-binding</keyword>
<dbReference type="OrthoDB" id="1751378at2759"/>
<evidence type="ECO:0000256" key="6">
    <source>
        <dbReference type="ARBA" id="ARBA00022840"/>
    </source>
</evidence>